<evidence type="ECO:0000313" key="1">
    <source>
        <dbReference type="EMBL" id="KAG4304116.1"/>
    </source>
</evidence>
<name>A0ACB7C990_9ASCO</name>
<sequence length="716" mass="81451">MDEKGWMKSFLPFKEYIKNSIETLREIRSSLQLSNPGTVEYLSREAQQDVLLSRMMFTGARADLGKVFSCKDDVTFQTTHSFSVGSQQFPPYSFGTVFGTKKFVATGNIDMDGQMSMRLNYQWTPQLASKVQMQLSSMAGKSVVQLEQDYQGSDTSINLKYMNPSFLDNGLTGIVVASFLQTITPKLSLGIEGVWQKPPSAAGPEDTTLSYLGRYVEKDWIVTAQVASQGIYSLTYWRKLSPKVQVGTECQIVTASPAMVPLGVIKKEGVTAIGAKYEFMNSVFRAQVDTMGKNWIICEKDAETLDISCLTLNSKNKEVFEDENEQVVTPWEAKGANINGKIQMIDYDRLIEKFGTKYLDDMLLERFEALTGRKLHRFIRRKIVFSHRDFSNILDQFEQKKPFYIYTGRGPSSLRMHLGHMVPFLFCKWLQDVFSAFVVIQLTDDEKYLFKQELTLEDTYRYSIENAKDIIACGFNPEKTLILIDTDFVSGDFYRNVVRISKYITYNKCKATFGFKEEDSIGKYHFVSIQAAPSFSNSFPKIFKGATNVPCLIPMAIDQDPYFRLTRDVADRLGYLKPSLIHTKFFPSLQGHGTKMSASIGNTAIYLSDTPLEIKNKINKYAFSGGGATLEEHITKGGNTDLDVSFNYLMYFLEDDDQLEQIKNDYSSGKMLTHELKSITIQVLQELISEFQERLKLVTDDTVLYFMDSTREFSLN</sequence>
<proteinExistence type="predicted"/>
<comment type="caution">
    <text evidence="1">The sequence shown here is derived from an EMBL/GenBank/DDBJ whole genome shotgun (WGS) entry which is preliminary data.</text>
</comment>
<protein>
    <submittedName>
        <fullName evidence="1">Uncharacterized protein</fullName>
    </submittedName>
</protein>
<accession>A0ACB7C990</accession>
<dbReference type="Proteomes" id="UP000768646">
    <property type="component" value="Unassembled WGS sequence"/>
</dbReference>
<gene>
    <name evidence="1" type="ORF">PORY_002480</name>
</gene>
<reference evidence="1 2" key="1">
    <citation type="journal article" date="2021" name="Commun. Biol.">
        <title>Genomic insights into the host specific adaptation of the Pneumocystis genus.</title>
        <authorList>
            <person name="Cisse O.H."/>
            <person name="Ma L."/>
            <person name="Dekker J.P."/>
            <person name="Khil P.P."/>
            <person name="Youn J.-H."/>
            <person name="Brenchley J.M."/>
            <person name="Blair R."/>
            <person name="Pahar B."/>
            <person name="Chabe M."/>
            <person name="Van Rompay K.K.A."/>
            <person name="Keesler R."/>
            <person name="Sukura A."/>
            <person name="Hirsch V."/>
            <person name="Kutty G."/>
            <person name="Liu Y."/>
            <person name="Peng L."/>
            <person name="Chen J."/>
            <person name="Song J."/>
            <person name="Weissenbacher-Lang C."/>
            <person name="Xu J."/>
            <person name="Upham N.S."/>
            <person name="Stajich J.E."/>
            <person name="Cuomo C.A."/>
            <person name="Cushion M.T."/>
            <person name="Kovacs J.A."/>
        </authorList>
    </citation>
    <scope>NUCLEOTIDE SEQUENCE [LARGE SCALE GENOMIC DNA]</scope>
    <source>
        <strain evidence="1 2">RABM</strain>
    </source>
</reference>
<dbReference type="EMBL" id="JABTEG010000011">
    <property type="protein sequence ID" value="KAG4304116.1"/>
    <property type="molecule type" value="Genomic_DNA"/>
</dbReference>
<keyword evidence="2" id="KW-1185">Reference proteome</keyword>
<evidence type="ECO:0000313" key="2">
    <source>
        <dbReference type="Proteomes" id="UP000768646"/>
    </source>
</evidence>
<organism evidence="1 2">
    <name type="scientific">Pneumocystis oryctolagi</name>
    <dbReference type="NCBI Taxonomy" id="42067"/>
    <lineage>
        <taxon>Eukaryota</taxon>
        <taxon>Fungi</taxon>
        <taxon>Dikarya</taxon>
        <taxon>Ascomycota</taxon>
        <taxon>Taphrinomycotina</taxon>
        <taxon>Pneumocystomycetes</taxon>
        <taxon>Pneumocystaceae</taxon>
        <taxon>Pneumocystis</taxon>
    </lineage>
</organism>